<gene>
    <name evidence="1" type="ORF">S06H3_05819</name>
</gene>
<name>X1K9K8_9ZZZZ</name>
<comment type="caution">
    <text evidence="1">The sequence shown here is derived from an EMBL/GenBank/DDBJ whole genome shotgun (WGS) entry which is preliminary data.</text>
</comment>
<proteinExistence type="predicted"/>
<evidence type="ECO:0000313" key="1">
    <source>
        <dbReference type="EMBL" id="GAH90320.1"/>
    </source>
</evidence>
<dbReference type="EMBL" id="BARV01002197">
    <property type="protein sequence ID" value="GAH90320.1"/>
    <property type="molecule type" value="Genomic_DNA"/>
</dbReference>
<sequence length="61" mass="6837">MLKGGEVDKESEIKVLTNAITYVMLYMAAEISFIADVGGPLSPLREGFFLWVKHKSVIVFF</sequence>
<accession>X1K9K8</accession>
<dbReference type="AlphaFoldDB" id="X1K9K8"/>
<reference evidence="1" key="1">
    <citation type="journal article" date="2014" name="Front. Microbiol.">
        <title>High frequency of phylogenetically diverse reductive dehalogenase-homologous genes in deep subseafloor sedimentary metagenomes.</title>
        <authorList>
            <person name="Kawai M."/>
            <person name="Futagami T."/>
            <person name="Toyoda A."/>
            <person name="Takaki Y."/>
            <person name="Nishi S."/>
            <person name="Hori S."/>
            <person name="Arai W."/>
            <person name="Tsubouchi T."/>
            <person name="Morono Y."/>
            <person name="Uchiyama I."/>
            <person name="Ito T."/>
            <person name="Fujiyama A."/>
            <person name="Inagaki F."/>
            <person name="Takami H."/>
        </authorList>
    </citation>
    <scope>NUCLEOTIDE SEQUENCE</scope>
    <source>
        <strain evidence="1">Expedition CK06-06</strain>
    </source>
</reference>
<organism evidence="1">
    <name type="scientific">marine sediment metagenome</name>
    <dbReference type="NCBI Taxonomy" id="412755"/>
    <lineage>
        <taxon>unclassified sequences</taxon>
        <taxon>metagenomes</taxon>
        <taxon>ecological metagenomes</taxon>
    </lineage>
</organism>
<protein>
    <submittedName>
        <fullName evidence="1">Uncharacterized protein</fullName>
    </submittedName>
</protein>